<keyword evidence="1" id="KW-1133">Transmembrane helix</keyword>
<reference evidence="3" key="1">
    <citation type="submission" date="2018-03" db="EMBL/GenBank/DDBJ databases">
        <title>FDA dAtabase for Regulatory Grade micrObial Sequences (FDA-ARGOS): Supporting development and validation of Infectious Disease Dx tests.</title>
        <authorList>
            <person name="Kerrigan L."/>
            <person name="Tallon L."/>
            <person name="Sadzewicz L."/>
            <person name="Sengamalay N."/>
            <person name="Ott S."/>
            <person name="Godinez A."/>
            <person name="Nagaraj S."/>
            <person name="Vavikolanu K."/>
            <person name="Vyas G."/>
            <person name="Nadendla S."/>
            <person name="George J."/>
            <person name="Sichtig H."/>
        </authorList>
    </citation>
    <scope>NUCLEOTIDE SEQUENCE [LARGE SCALE GENOMIC DNA]</scope>
    <source>
        <strain evidence="3">FDAARGOS_295</strain>
    </source>
</reference>
<dbReference type="EMBL" id="CP027403">
    <property type="protein sequence ID" value="AVL47062.1"/>
    <property type="molecule type" value="Genomic_DNA"/>
</dbReference>
<evidence type="ECO:0000313" key="2">
    <source>
        <dbReference type="EMBL" id="AVL47062.1"/>
    </source>
</evidence>
<protein>
    <submittedName>
        <fullName evidence="2">Uncharacterized protein</fullName>
    </submittedName>
</protein>
<accession>A0AAD0HB79</accession>
<gene>
    <name evidence="2" type="ORF">CEP74_04295</name>
</gene>
<keyword evidence="1" id="KW-0472">Membrane</keyword>
<organism evidence="2 3">
    <name type="scientific">Campylobacter jejuni subsp. doylei</name>
    <dbReference type="NCBI Taxonomy" id="32021"/>
    <lineage>
        <taxon>Bacteria</taxon>
        <taxon>Pseudomonadati</taxon>
        <taxon>Campylobacterota</taxon>
        <taxon>Epsilonproteobacteria</taxon>
        <taxon>Campylobacterales</taxon>
        <taxon>Campylobacteraceae</taxon>
        <taxon>Campylobacter</taxon>
    </lineage>
</organism>
<proteinExistence type="predicted"/>
<evidence type="ECO:0000313" key="3">
    <source>
        <dbReference type="Proteomes" id="UP000239717"/>
    </source>
</evidence>
<dbReference type="AlphaFoldDB" id="A0AAD0HB79"/>
<feature type="transmembrane region" description="Helical" evidence="1">
    <location>
        <begin position="28"/>
        <end position="58"/>
    </location>
</feature>
<keyword evidence="1" id="KW-0812">Transmembrane</keyword>
<evidence type="ECO:0000256" key="1">
    <source>
        <dbReference type="SAM" id="Phobius"/>
    </source>
</evidence>
<dbReference type="Proteomes" id="UP000239717">
    <property type="component" value="Chromosome"/>
</dbReference>
<sequence length="64" mass="7322">MVKNKFTITITDINGSRHFYLNQIIKKIVFYTIAFIVLFLVLVVFISNISIANLAILVKSARSF</sequence>
<name>A0AAD0HB79_CAMJU</name>